<feature type="transmembrane region" description="Helical" evidence="1">
    <location>
        <begin position="12"/>
        <end position="29"/>
    </location>
</feature>
<dbReference type="EMBL" id="MG966533">
    <property type="protein sequence ID" value="AVJ51877.1"/>
    <property type="molecule type" value="Genomic_DNA"/>
</dbReference>
<sequence length="40" mass="4389">MQKPSGKGLKYFAYGVAISAAGAILAEYVRDWMRKPKAKS</sequence>
<keyword evidence="1" id="KW-0472">Membrane</keyword>
<dbReference type="Proteomes" id="UP000241791">
    <property type="component" value="Segment"/>
</dbReference>
<dbReference type="SMR" id="A0A2P1CKV2"/>
<dbReference type="RefSeq" id="YP_009624426.1">
    <property type="nucleotide sequence ID" value="NC_042121.1"/>
</dbReference>
<dbReference type="OrthoDB" id="38661at10239"/>
<evidence type="ECO:0000256" key="1">
    <source>
        <dbReference type="SAM" id="Phobius"/>
    </source>
</evidence>
<evidence type="ECO:0000313" key="2">
    <source>
        <dbReference type="EMBL" id="AVJ51877.1"/>
    </source>
</evidence>
<reference evidence="3" key="1">
    <citation type="submission" date="2018-02" db="EMBL/GenBank/DDBJ databases">
        <title>Genome sequence of PM2-like phage 39582 induced from Pseudoalteromonas sp. isolated from the gut of Ciona robusta.</title>
        <authorList>
            <person name="Leigh B.A."/>
            <person name="Breitbart M."/>
            <person name="Dishaw L.J."/>
        </authorList>
    </citation>
    <scope>NUCLEOTIDE SEQUENCE [LARGE SCALE GENOMIC DNA]</scope>
</reference>
<keyword evidence="1" id="KW-1133">Transmembrane helix</keyword>
<protein>
    <submittedName>
        <fullName evidence="2">Structural protein</fullName>
    </submittedName>
</protein>
<evidence type="ECO:0000313" key="3">
    <source>
        <dbReference type="Proteomes" id="UP000241791"/>
    </source>
</evidence>
<organism evidence="2 3">
    <name type="scientific">Pseudoalteromonas phage Cr39582</name>
    <dbReference type="NCBI Taxonomy" id="2099852"/>
    <lineage>
        <taxon>Viruses</taxon>
        <taxon>Varidnaviria</taxon>
        <taxon>Abadenavirae</taxon>
        <taxon>Produgelaviricota</taxon>
        <taxon>Belvinaviricetes</taxon>
        <taxon>Vinavirales</taxon>
        <taxon>Corticoviridae</taxon>
        <taxon>Merivirus</taxon>
        <taxon>Merivirus Cr39582</taxon>
        <taxon>Corticovirus Cr39582</taxon>
    </lineage>
</organism>
<name>A0A2P1CKV2_9VIRU</name>
<keyword evidence="3" id="KW-1185">Reference proteome</keyword>
<keyword evidence="1" id="KW-0812">Transmembrane</keyword>
<proteinExistence type="predicted"/>
<dbReference type="KEGG" id="vg:40101272"/>
<dbReference type="GeneID" id="40101272"/>
<accession>A0A2P1CKV2</accession>